<comment type="caution">
    <text evidence="1">The sequence shown here is derived from an EMBL/GenBank/DDBJ whole genome shotgun (WGS) entry which is preliminary data.</text>
</comment>
<dbReference type="Proteomes" id="UP000598271">
    <property type="component" value="Unassembled WGS sequence"/>
</dbReference>
<accession>A0A8J3D2L1</accession>
<organism evidence="1 2">
    <name type="scientific">Persicitalea jodogahamensis</name>
    <dbReference type="NCBI Taxonomy" id="402147"/>
    <lineage>
        <taxon>Bacteria</taxon>
        <taxon>Pseudomonadati</taxon>
        <taxon>Bacteroidota</taxon>
        <taxon>Cytophagia</taxon>
        <taxon>Cytophagales</taxon>
        <taxon>Spirosomataceae</taxon>
        <taxon>Persicitalea</taxon>
    </lineage>
</organism>
<keyword evidence="2" id="KW-1185">Reference proteome</keyword>
<name>A0A8J3D2L1_9BACT</name>
<gene>
    <name evidence="1" type="ORF">GCM10007390_14020</name>
</gene>
<dbReference type="AlphaFoldDB" id="A0A8J3D2L1"/>
<protein>
    <submittedName>
        <fullName evidence="1">Uncharacterized protein</fullName>
    </submittedName>
</protein>
<evidence type="ECO:0000313" key="2">
    <source>
        <dbReference type="Proteomes" id="UP000598271"/>
    </source>
</evidence>
<dbReference type="EMBL" id="BMXF01000001">
    <property type="protein sequence ID" value="GHB61399.1"/>
    <property type="molecule type" value="Genomic_DNA"/>
</dbReference>
<evidence type="ECO:0000313" key="1">
    <source>
        <dbReference type="EMBL" id="GHB61399.1"/>
    </source>
</evidence>
<proteinExistence type="predicted"/>
<sequence length="55" mass="6197">MLFWAGTQQDDAAQRIYVKKLFGFFGAHPGGARITGYSDASVRPERAILLVRLHY</sequence>
<reference evidence="1 2" key="1">
    <citation type="journal article" date="2014" name="Int. J. Syst. Evol. Microbiol.">
        <title>Complete genome sequence of Corynebacterium casei LMG S-19264T (=DSM 44701T), isolated from a smear-ripened cheese.</title>
        <authorList>
            <consortium name="US DOE Joint Genome Institute (JGI-PGF)"/>
            <person name="Walter F."/>
            <person name="Albersmeier A."/>
            <person name="Kalinowski J."/>
            <person name="Ruckert C."/>
        </authorList>
    </citation>
    <scope>NUCLEOTIDE SEQUENCE [LARGE SCALE GENOMIC DNA]</scope>
    <source>
        <strain evidence="1 2">KCTC 12866</strain>
    </source>
</reference>